<feature type="compositionally biased region" description="Low complexity" evidence="1">
    <location>
        <begin position="42"/>
        <end position="56"/>
    </location>
</feature>
<accession>A0A2T7P9Y0</accession>
<dbReference type="EMBL" id="PZQS01000005">
    <property type="protein sequence ID" value="PVD30222.1"/>
    <property type="molecule type" value="Genomic_DNA"/>
</dbReference>
<gene>
    <name evidence="2" type="ORF">C0Q70_09484</name>
</gene>
<evidence type="ECO:0000313" key="2">
    <source>
        <dbReference type="EMBL" id="PVD30222.1"/>
    </source>
</evidence>
<name>A0A2T7P9Y0_POMCA</name>
<organism evidence="2 3">
    <name type="scientific">Pomacea canaliculata</name>
    <name type="common">Golden apple snail</name>
    <dbReference type="NCBI Taxonomy" id="400727"/>
    <lineage>
        <taxon>Eukaryota</taxon>
        <taxon>Metazoa</taxon>
        <taxon>Spiralia</taxon>
        <taxon>Lophotrochozoa</taxon>
        <taxon>Mollusca</taxon>
        <taxon>Gastropoda</taxon>
        <taxon>Caenogastropoda</taxon>
        <taxon>Architaenioglossa</taxon>
        <taxon>Ampullarioidea</taxon>
        <taxon>Ampullariidae</taxon>
        <taxon>Pomacea</taxon>
    </lineage>
</organism>
<keyword evidence="3" id="KW-1185">Reference proteome</keyword>
<feature type="region of interest" description="Disordered" evidence="1">
    <location>
        <begin position="42"/>
        <end position="61"/>
    </location>
</feature>
<proteinExistence type="predicted"/>
<comment type="caution">
    <text evidence="2">The sequence shown here is derived from an EMBL/GenBank/DDBJ whole genome shotgun (WGS) entry which is preliminary data.</text>
</comment>
<reference evidence="2 3" key="1">
    <citation type="submission" date="2018-04" db="EMBL/GenBank/DDBJ databases">
        <title>The genome of golden apple snail Pomacea canaliculata provides insight into stress tolerance and invasive adaptation.</title>
        <authorList>
            <person name="Liu C."/>
            <person name="Liu B."/>
            <person name="Ren Y."/>
            <person name="Zhang Y."/>
            <person name="Wang H."/>
            <person name="Li S."/>
            <person name="Jiang F."/>
            <person name="Yin L."/>
            <person name="Zhang G."/>
            <person name="Qian W."/>
            <person name="Fan W."/>
        </authorList>
    </citation>
    <scope>NUCLEOTIDE SEQUENCE [LARGE SCALE GENOMIC DNA]</scope>
    <source>
        <strain evidence="2">SZHN2017</strain>
        <tissue evidence="2">Muscle</tissue>
    </source>
</reference>
<sequence length="260" mass="29079">MIVSMKMFGGATCPLRTGIVGGLYTSTAPPAQTLLRMLRQLRQQQQQQQQQQRPQRCSGRVKDEVTFAGDAARPMSVEAEEIDEMEADASEVAVVGRLAAALTSDHLIPACGVLLCDPPSDRRLHGERPEPEQTPRYHLRRSFVRRQMRRDRDSGWGRLGAGGWVVGVVMQGEQQQQQLARPSVAHQFCSFAFNTGDSWWDGMADPTSSHRLPDNGNPWKWGGAVGERGCASIKRWVAAMQRLQFSKMTQSPSQRLHTRR</sequence>
<evidence type="ECO:0000256" key="1">
    <source>
        <dbReference type="SAM" id="MobiDB-lite"/>
    </source>
</evidence>
<dbReference type="Proteomes" id="UP000245119">
    <property type="component" value="Linkage Group LG5"/>
</dbReference>
<protein>
    <submittedName>
        <fullName evidence="2">Uncharacterized protein</fullName>
    </submittedName>
</protein>
<evidence type="ECO:0000313" key="3">
    <source>
        <dbReference type="Proteomes" id="UP000245119"/>
    </source>
</evidence>
<dbReference type="AlphaFoldDB" id="A0A2T7P9Y0"/>